<evidence type="ECO:0000313" key="4">
    <source>
        <dbReference type="Proteomes" id="UP001153328"/>
    </source>
</evidence>
<dbReference type="PANTHER" id="PTHR23542:SF1">
    <property type="entry name" value="MAJOR FACILITATOR SUPERFAMILY (MFS) PROFILE DOMAIN-CONTAINING PROTEIN"/>
    <property type="match status" value="1"/>
</dbReference>
<keyword evidence="4" id="KW-1185">Reference proteome</keyword>
<evidence type="ECO:0000256" key="2">
    <source>
        <dbReference type="SAM" id="Phobius"/>
    </source>
</evidence>
<feature type="transmembrane region" description="Helical" evidence="2">
    <location>
        <begin position="256"/>
        <end position="275"/>
    </location>
</feature>
<feature type="region of interest" description="Disordered" evidence="1">
    <location>
        <begin position="401"/>
        <end position="434"/>
    </location>
</feature>
<dbReference type="AlphaFoldDB" id="A0A9W4H480"/>
<dbReference type="Pfam" id="PF07690">
    <property type="entry name" value="MFS_1"/>
    <property type="match status" value="1"/>
</dbReference>
<feature type="transmembrane region" description="Helical" evidence="2">
    <location>
        <begin position="161"/>
        <end position="190"/>
    </location>
</feature>
<dbReference type="Proteomes" id="UP001153328">
    <property type="component" value="Unassembled WGS sequence"/>
</dbReference>
<gene>
    <name evidence="3" type="ORF">SBRY_50282</name>
</gene>
<dbReference type="RefSeq" id="WP_205043797.1">
    <property type="nucleotide sequence ID" value="NZ_CAJVAX010000019.1"/>
</dbReference>
<dbReference type="SUPFAM" id="SSF103473">
    <property type="entry name" value="MFS general substrate transporter"/>
    <property type="match status" value="1"/>
</dbReference>
<proteinExistence type="predicted"/>
<sequence>MRRYVAVWRMPGAPLLLVAGVIARLGTGVTPLALLLSVAQATGRYASAGFAAGSYALSGAAVSPVAGRLADRLGVARVLRVSAVAHPLGLVAFLFAVYCGGLPLICAASVCAGATYPPLTSAIRSAWIALTGDGTARQHLRGAALAVETSLFELVFVAGPLLVAVAVLLASPAAAIAGSAITTAAGTLLLARSPVVCDQPPASPDDRTRGLGPLVVPGFAVMLVCVGGLGMAFGAIGVTVPAFAAEHAGTGAEQLAGVLLATWGLGSALGGFGYGIAQPHAPLPRQFTWLLGAVCLTTALLAVMPNPLALGIALAVAGITVAPTLTVYTAIVGRIVPAGMRNEAGTWLVTVPMAANSVGGALAGLIVDQSGGIPWSFTFAAAVIAVATLVAAPPSGSIARADAAVTSRTETGLPSPRDGRADLPSRTPEGPAAS</sequence>
<organism evidence="3 4">
    <name type="scientific">Actinacidiphila bryophytorum</name>
    <dbReference type="NCBI Taxonomy" id="1436133"/>
    <lineage>
        <taxon>Bacteria</taxon>
        <taxon>Bacillati</taxon>
        <taxon>Actinomycetota</taxon>
        <taxon>Actinomycetes</taxon>
        <taxon>Kitasatosporales</taxon>
        <taxon>Streptomycetaceae</taxon>
        <taxon>Actinacidiphila</taxon>
    </lineage>
</organism>
<reference evidence="3" key="1">
    <citation type="submission" date="2021-06" db="EMBL/GenBank/DDBJ databases">
        <authorList>
            <person name="Arsene-Ploetze F."/>
        </authorList>
    </citation>
    <scope>NUCLEOTIDE SEQUENCE</scope>
    <source>
        <strain evidence="3">SBRY1</strain>
    </source>
</reference>
<dbReference type="InterPro" id="IPR011701">
    <property type="entry name" value="MFS"/>
</dbReference>
<keyword evidence="2" id="KW-0472">Membrane</keyword>
<keyword evidence="2" id="KW-1133">Transmembrane helix</keyword>
<comment type="caution">
    <text evidence="3">The sequence shown here is derived from an EMBL/GenBank/DDBJ whole genome shotgun (WGS) entry which is preliminary data.</text>
</comment>
<feature type="transmembrane region" description="Helical" evidence="2">
    <location>
        <begin position="211"/>
        <end position="236"/>
    </location>
</feature>
<evidence type="ECO:0000313" key="3">
    <source>
        <dbReference type="EMBL" id="CAG7650134.1"/>
    </source>
</evidence>
<feature type="transmembrane region" description="Helical" evidence="2">
    <location>
        <begin position="45"/>
        <end position="67"/>
    </location>
</feature>
<keyword evidence="2" id="KW-0812">Transmembrane</keyword>
<accession>A0A9W4H480</accession>
<feature type="transmembrane region" description="Helical" evidence="2">
    <location>
        <begin position="344"/>
        <end position="367"/>
    </location>
</feature>
<dbReference type="InterPro" id="IPR036259">
    <property type="entry name" value="MFS_trans_sf"/>
</dbReference>
<protein>
    <submittedName>
        <fullName evidence="3">MFS family arabinose efflux permease</fullName>
    </submittedName>
</protein>
<feature type="transmembrane region" description="Helical" evidence="2">
    <location>
        <begin position="373"/>
        <end position="392"/>
    </location>
</feature>
<dbReference type="EMBL" id="CAJVAX010000019">
    <property type="protein sequence ID" value="CAG7650134.1"/>
    <property type="molecule type" value="Genomic_DNA"/>
</dbReference>
<evidence type="ECO:0000256" key="1">
    <source>
        <dbReference type="SAM" id="MobiDB-lite"/>
    </source>
</evidence>
<dbReference type="PANTHER" id="PTHR23542">
    <property type="match status" value="1"/>
</dbReference>
<name>A0A9W4H480_9ACTN</name>
<feature type="transmembrane region" description="Helical" evidence="2">
    <location>
        <begin position="287"/>
        <end position="304"/>
    </location>
</feature>
<feature type="transmembrane region" description="Helical" evidence="2">
    <location>
        <begin position="310"/>
        <end position="332"/>
    </location>
</feature>
<feature type="transmembrane region" description="Helical" evidence="2">
    <location>
        <begin position="12"/>
        <end position="39"/>
    </location>
</feature>
<dbReference type="Gene3D" id="1.20.1250.20">
    <property type="entry name" value="MFS general substrate transporter like domains"/>
    <property type="match status" value="1"/>
</dbReference>
<dbReference type="GO" id="GO:0022857">
    <property type="term" value="F:transmembrane transporter activity"/>
    <property type="evidence" value="ECO:0007669"/>
    <property type="project" value="InterPro"/>
</dbReference>
<feature type="transmembrane region" description="Helical" evidence="2">
    <location>
        <begin position="88"/>
        <end position="116"/>
    </location>
</feature>